<evidence type="ECO:0000313" key="2">
    <source>
        <dbReference type="EMBL" id="SDJ45317.1"/>
    </source>
</evidence>
<evidence type="ECO:0000256" key="1">
    <source>
        <dbReference type="SAM" id="Phobius"/>
    </source>
</evidence>
<reference evidence="3" key="1">
    <citation type="submission" date="2016-10" db="EMBL/GenBank/DDBJ databases">
        <authorList>
            <person name="Varghese N."/>
            <person name="Submissions S."/>
        </authorList>
    </citation>
    <scope>NUCLEOTIDE SEQUENCE [LARGE SCALE GENOMIC DNA]</scope>
    <source>
        <strain evidence="3">DSM 44796</strain>
    </source>
</reference>
<dbReference type="RefSeq" id="WP_090004623.1">
    <property type="nucleotide sequence ID" value="NZ_FNET01000002.1"/>
</dbReference>
<feature type="transmembrane region" description="Helical" evidence="1">
    <location>
        <begin position="6"/>
        <end position="27"/>
    </location>
</feature>
<proteinExistence type="predicted"/>
<keyword evidence="1" id="KW-0472">Membrane</keyword>
<dbReference type="AlphaFoldDB" id="A0A1G8TV59"/>
<keyword evidence="1" id="KW-1133">Transmembrane helix</keyword>
<dbReference type="EMBL" id="FNET01000002">
    <property type="protein sequence ID" value="SDJ45317.1"/>
    <property type="molecule type" value="Genomic_DNA"/>
</dbReference>
<sequence length="83" mass="9238">MSTRPNTRPVLTVVTVVVLGYWAELLLRLAQTYLFHIPEPHARGLLGVVLPWLAESGWAHHGIAFLVLAGCLEWHRASRAEAT</sequence>
<name>A0A1G8TV59_9PSEU</name>
<dbReference type="Proteomes" id="UP000199682">
    <property type="component" value="Unassembled WGS sequence"/>
</dbReference>
<protein>
    <submittedName>
        <fullName evidence="2">Uncharacterized protein</fullName>
    </submittedName>
</protein>
<keyword evidence="1" id="KW-0812">Transmembrane</keyword>
<gene>
    <name evidence="2" type="ORF">SAMN04488074_10297</name>
</gene>
<organism evidence="2 3">
    <name type="scientific">Lentzea albidocapillata subsp. violacea</name>
    <dbReference type="NCBI Taxonomy" id="128104"/>
    <lineage>
        <taxon>Bacteria</taxon>
        <taxon>Bacillati</taxon>
        <taxon>Actinomycetota</taxon>
        <taxon>Actinomycetes</taxon>
        <taxon>Pseudonocardiales</taxon>
        <taxon>Pseudonocardiaceae</taxon>
        <taxon>Lentzea</taxon>
    </lineage>
</organism>
<evidence type="ECO:0000313" key="3">
    <source>
        <dbReference type="Proteomes" id="UP000199682"/>
    </source>
</evidence>
<accession>A0A1G8TV59</accession>